<dbReference type="AlphaFoldDB" id="A0A7C8ZAE1"/>
<keyword evidence="1" id="KW-0346">Stress response</keyword>
<dbReference type="Pfam" id="PF00011">
    <property type="entry name" value="HSP20"/>
    <property type="match status" value="1"/>
</dbReference>
<dbReference type="GO" id="GO:0009408">
    <property type="term" value="P:response to heat"/>
    <property type="evidence" value="ECO:0007669"/>
    <property type="project" value="InterPro"/>
</dbReference>
<evidence type="ECO:0000313" key="5">
    <source>
        <dbReference type="EMBL" id="MBA4638099.1"/>
    </source>
</evidence>
<evidence type="ECO:0000256" key="2">
    <source>
        <dbReference type="PROSITE-ProRule" id="PRU00285"/>
    </source>
</evidence>
<sequence length="193" mass="21408">MEIMASKALTCSASSLVASKASNSNPNLPSGFVRRCVSFPSSSPSSKSPSSRPNSLVIKAQSNENAHLYLPYSWLHYKPALIDTPPYVRTPWGHSVMEKEIMMSFDMPGADASELEVMILGDELNVRFKGPKDKIDALGRKITGLYDTKIQLPANCIREKAEAEFKNGILYVRIPRMPMDRDIPIRVPVRAVI</sequence>
<proteinExistence type="inferred from homology"/>
<name>A0A7C8ZAE1_OPUST</name>
<dbReference type="EMBL" id="GISG01108078">
    <property type="protein sequence ID" value="MBA4638099.1"/>
    <property type="molecule type" value="Transcribed_RNA"/>
</dbReference>
<dbReference type="InterPro" id="IPR002068">
    <property type="entry name" value="A-crystallin/Hsp20_dom"/>
</dbReference>
<dbReference type="InterPro" id="IPR044587">
    <property type="entry name" value="HSP21-like"/>
</dbReference>
<feature type="domain" description="SHSP" evidence="4">
    <location>
        <begin position="83"/>
        <end position="192"/>
    </location>
</feature>
<dbReference type="PROSITE" id="PS01031">
    <property type="entry name" value="SHSP"/>
    <property type="match status" value="1"/>
</dbReference>
<dbReference type="SUPFAM" id="SSF49764">
    <property type="entry name" value="HSP20-like chaperones"/>
    <property type="match status" value="1"/>
</dbReference>
<evidence type="ECO:0000256" key="3">
    <source>
        <dbReference type="RuleBase" id="RU003616"/>
    </source>
</evidence>
<dbReference type="PANTHER" id="PTHR46733">
    <property type="entry name" value="26.5 KDA HEAT SHOCK PROTEIN, MITOCHONDRIAL"/>
    <property type="match status" value="1"/>
</dbReference>
<dbReference type="CDD" id="cd06464">
    <property type="entry name" value="ACD_sHsps-like"/>
    <property type="match status" value="1"/>
</dbReference>
<evidence type="ECO:0000259" key="4">
    <source>
        <dbReference type="PROSITE" id="PS01031"/>
    </source>
</evidence>
<evidence type="ECO:0000256" key="1">
    <source>
        <dbReference type="ARBA" id="ARBA00023016"/>
    </source>
</evidence>
<dbReference type="Gene3D" id="2.60.40.790">
    <property type="match status" value="1"/>
</dbReference>
<accession>A0A7C8ZAE1</accession>
<dbReference type="InterPro" id="IPR008978">
    <property type="entry name" value="HSP20-like_chaperone"/>
</dbReference>
<reference evidence="5" key="2">
    <citation type="submission" date="2020-07" db="EMBL/GenBank/DDBJ databases">
        <authorList>
            <person name="Vera ALvarez R."/>
            <person name="Arias-Moreno D.M."/>
            <person name="Jimenez-Jacinto V."/>
            <person name="Jimenez-Bremont J.F."/>
            <person name="Swaminathan K."/>
            <person name="Moose S.P."/>
            <person name="Guerrero-Gonzalez M.L."/>
            <person name="Marino-Ramirez L."/>
            <person name="Landsman D."/>
            <person name="Rodriguez-Kessler M."/>
            <person name="Delgado-Sanchez P."/>
        </authorList>
    </citation>
    <scope>NUCLEOTIDE SEQUENCE</scope>
    <source>
        <tissue evidence="5">Cladode</tissue>
    </source>
</reference>
<dbReference type="PANTHER" id="PTHR46733:SF4">
    <property type="entry name" value="HEAT SHOCK PROTEIN 21, CHLOROPLASTIC"/>
    <property type="match status" value="1"/>
</dbReference>
<reference evidence="5" key="1">
    <citation type="journal article" date="2013" name="J. Plant Res.">
        <title>Effect of fungi and light on seed germination of three Opuntia species from semiarid lands of central Mexico.</title>
        <authorList>
            <person name="Delgado-Sanchez P."/>
            <person name="Jimenez-Bremont J.F."/>
            <person name="Guerrero-Gonzalez Mde L."/>
            <person name="Flores J."/>
        </authorList>
    </citation>
    <scope>NUCLEOTIDE SEQUENCE</scope>
    <source>
        <tissue evidence="5">Cladode</tissue>
    </source>
</reference>
<protein>
    <recommendedName>
        <fullName evidence="4">SHSP domain-containing protein</fullName>
    </recommendedName>
</protein>
<organism evidence="5">
    <name type="scientific">Opuntia streptacantha</name>
    <name type="common">Prickly pear cactus</name>
    <name type="synonym">Opuntia cardona</name>
    <dbReference type="NCBI Taxonomy" id="393608"/>
    <lineage>
        <taxon>Eukaryota</taxon>
        <taxon>Viridiplantae</taxon>
        <taxon>Streptophyta</taxon>
        <taxon>Embryophyta</taxon>
        <taxon>Tracheophyta</taxon>
        <taxon>Spermatophyta</taxon>
        <taxon>Magnoliopsida</taxon>
        <taxon>eudicotyledons</taxon>
        <taxon>Gunneridae</taxon>
        <taxon>Pentapetalae</taxon>
        <taxon>Caryophyllales</taxon>
        <taxon>Cactineae</taxon>
        <taxon>Cactaceae</taxon>
        <taxon>Opuntioideae</taxon>
        <taxon>Opuntia</taxon>
    </lineage>
</organism>
<comment type="similarity">
    <text evidence="2 3">Belongs to the small heat shock protein (HSP20) family.</text>
</comment>